<dbReference type="PANTHER" id="PTHR11573:SF6">
    <property type="entry name" value="RIBONUCLEOSIDE-DIPHOSPHATE REDUCTASE LARGE SUBUNIT"/>
    <property type="match status" value="1"/>
</dbReference>
<feature type="region of interest" description="Disordered" evidence="6">
    <location>
        <begin position="15"/>
        <end position="50"/>
    </location>
</feature>
<keyword evidence="4 5" id="KW-0215">Deoxyribonucleotide synthesis</keyword>
<dbReference type="PROSITE" id="PS00089">
    <property type="entry name" value="RIBORED_LARGE"/>
    <property type="match status" value="1"/>
</dbReference>
<dbReference type="PANTHER" id="PTHR11573">
    <property type="entry name" value="RIBONUCLEOSIDE-DIPHOSPHATE REDUCTASE LARGE CHAIN"/>
    <property type="match status" value="1"/>
</dbReference>
<comment type="similarity">
    <text evidence="1 5">Belongs to the ribonucleoside diphosphate reductase large chain family.</text>
</comment>
<dbReference type="InterPro" id="IPR000788">
    <property type="entry name" value="RNR_lg_C"/>
</dbReference>
<dbReference type="GO" id="GO:0005971">
    <property type="term" value="C:ribonucleoside-diphosphate reductase complex"/>
    <property type="evidence" value="ECO:0007669"/>
    <property type="project" value="TreeGrafter"/>
</dbReference>
<accession>A0A8J2SFH4</accession>
<dbReference type="Pfam" id="PF02867">
    <property type="entry name" value="Ribonuc_red_lgC"/>
    <property type="match status" value="1"/>
</dbReference>
<organism evidence="8 9">
    <name type="scientific">Pelagomonas calceolata</name>
    <dbReference type="NCBI Taxonomy" id="35677"/>
    <lineage>
        <taxon>Eukaryota</taxon>
        <taxon>Sar</taxon>
        <taxon>Stramenopiles</taxon>
        <taxon>Ochrophyta</taxon>
        <taxon>Pelagophyceae</taxon>
        <taxon>Pelagomonadales</taxon>
        <taxon>Pelagomonadaceae</taxon>
        <taxon>Pelagomonas</taxon>
    </lineage>
</organism>
<evidence type="ECO:0000256" key="5">
    <source>
        <dbReference type="RuleBase" id="RU003410"/>
    </source>
</evidence>
<dbReference type="SUPFAM" id="SSF51998">
    <property type="entry name" value="PFL-like glycyl radical enzymes"/>
    <property type="match status" value="1"/>
</dbReference>
<evidence type="ECO:0000259" key="7">
    <source>
        <dbReference type="PROSITE" id="PS00089"/>
    </source>
</evidence>
<evidence type="ECO:0000313" key="8">
    <source>
        <dbReference type="EMBL" id="CAH0371783.1"/>
    </source>
</evidence>
<gene>
    <name evidence="8" type="ORF">PECAL_3P17350</name>
</gene>
<sequence length="834" mass="91389">MRVLLAALAATAGARPPAPLKWRGGSVAPRPPPPPPKTLKPPNEDTTTPLERQLLEKVRVYARGLDAYVKPEKVVKKALAGAAALDYATVEQTLAENAAYAATEHPDYGRLAARLAVDRLHATTSSSFKETLLTLDDEPNPTTGEPCHILDAGFRAALENDKYFVAQVEGAISDERDFDGFDYFGYKTLEKSYLLRHRGGVHGNGIAERPQHLLMRVALGIHRGWESSEQLERALETYDLMSRGHFIHASPTLFHAGLKRAHLSSCFLLGSTDDSIEGIYKALGECARISKAAGGIGLSVADVRAAGSKIKGTGGESNGLVPMLRVFDATARYVDQGGGKRPGAFAAYVEPWHADIFDVLDLKKNHGKEERRARDLFYGLWVPDLFMRRVRDDAEWALMCPDECPGLTDAIGNAFDNLYETYEAQGKFKRKVKARKLWRAILDAQMETGTPYMLYKDACNKKSNQQHLGPIKCSNLCCEIVEFANNDEIAVCNLASLVLPRFVKNNEVDLEGLKQTAKVVATNLDATIDHGTYPNAAAERSNLRHRPIGIGVQGLADLYALLRLPFDSEEAQKLNVDIFEAIYVGALEASIELAKKHGPHDSYAGSPASRGELQPDLWGLDAKELDAKSRWDWAQLRADLARYGLRNSLLTAPMPTASTAQIMGCNECFEPYTSNLYARRVKAGEFVVANRHLVKDLCELGLWDENLRRDLLRAQGSVQGLAIPDDLKALYKTAWELSQKSLLDLSAGRGPFVDQSQSLNCFIAAPDYGKLTTFHFRGWEAGLKTGMYYLRTRPAADAIQFTLEASAPGAAAAAPTTIDDGRGGHVEACVSCSG</sequence>
<dbReference type="CDD" id="cd01679">
    <property type="entry name" value="RNR_I"/>
    <property type="match status" value="1"/>
</dbReference>
<dbReference type="EMBL" id="CAKKNE010000003">
    <property type="protein sequence ID" value="CAH0371783.1"/>
    <property type="molecule type" value="Genomic_DNA"/>
</dbReference>
<evidence type="ECO:0000256" key="1">
    <source>
        <dbReference type="ARBA" id="ARBA00010406"/>
    </source>
</evidence>
<dbReference type="PRINTS" id="PR01183">
    <property type="entry name" value="RIBORDTASEM1"/>
</dbReference>
<dbReference type="OrthoDB" id="3000483at2759"/>
<dbReference type="InterPro" id="IPR013509">
    <property type="entry name" value="RNR_lsu_N"/>
</dbReference>
<reference evidence="8" key="1">
    <citation type="submission" date="2021-11" db="EMBL/GenBank/DDBJ databases">
        <authorList>
            <consortium name="Genoscope - CEA"/>
            <person name="William W."/>
        </authorList>
    </citation>
    <scope>NUCLEOTIDE SEQUENCE</scope>
</reference>
<dbReference type="NCBIfam" id="TIGR02506">
    <property type="entry name" value="NrdE_NrdA"/>
    <property type="match status" value="1"/>
</dbReference>
<comment type="catalytic activity">
    <reaction evidence="5">
        <text>a 2'-deoxyribonucleoside 5'-diphosphate + [thioredoxin]-disulfide + H2O = a ribonucleoside 5'-diphosphate + [thioredoxin]-dithiol</text>
        <dbReference type="Rhea" id="RHEA:23252"/>
        <dbReference type="Rhea" id="RHEA-COMP:10698"/>
        <dbReference type="Rhea" id="RHEA-COMP:10700"/>
        <dbReference type="ChEBI" id="CHEBI:15377"/>
        <dbReference type="ChEBI" id="CHEBI:29950"/>
        <dbReference type="ChEBI" id="CHEBI:50058"/>
        <dbReference type="ChEBI" id="CHEBI:57930"/>
        <dbReference type="ChEBI" id="CHEBI:73316"/>
        <dbReference type="EC" id="1.17.4.1"/>
    </reaction>
</comment>
<comment type="caution">
    <text evidence="8">The sequence shown here is derived from an EMBL/GenBank/DDBJ whole genome shotgun (WGS) entry which is preliminary data.</text>
</comment>
<evidence type="ECO:0000313" key="9">
    <source>
        <dbReference type="Proteomes" id="UP000789595"/>
    </source>
</evidence>
<dbReference type="GO" id="GO:0009263">
    <property type="term" value="P:deoxyribonucleotide biosynthetic process"/>
    <property type="evidence" value="ECO:0007669"/>
    <property type="project" value="UniProtKB-KW"/>
</dbReference>
<dbReference type="InterPro" id="IPR013346">
    <property type="entry name" value="NrdE_NrdA_C"/>
</dbReference>
<keyword evidence="9" id="KW-1185">Reference proteome</keyword>
<dbReference type="UniPathway" id="UPA00326"/>
<evidence type="ECO:0000256" key="3">
    <source>
        <dbReference type="ARBA" id="ARBA00023002"/>
    </source>
</evidence>
<keyword evidence="3 5" id="KW-0560">Oxidoreductase</keyword>
<name>A0A8J2SFH4_9STRA</name>
<evidence type="ECO:0000256" key="4">
    <source>
        <dbReference type="ARBA" id="ARBA00023116"/>
    </source>
</evidence>
<feature type="domain" description="Ribonucleotide reductase large subunit" evidence="7">
    <location>
        <begin position="633"/>
        <end position="655"/>
    </location>
</feature>
<dbReference type="AlphaFoldDB" id="A0A8J2SFH4"/>
<evidence type="ECO:0000256" key="2">
    <source>
        <dbReference type="ARBA" id="ARBA00012274"/>
    </source>
</evidence>
<feature type="compositionally biased region" description="Pro residues" evidence="6">
    <location>
        <begin position="29"/>
        <end position="39"/>
    </location>
</feature>
<evidence type="ECO:0000256" key="6">
    <source>
        <dbReference type="SAM" id="MobiDB-lite"/>
    </source>
</evidence>
<comment type="function">
    <text evidence="5">Provides the precursors necessary for DNA synthesis. Catalyzes the biosynthesis of deoxyribonucleotides from the corresponding ribonucleotides.</text>
</comment>
<dbReference type="EC" id="1.17.4.1" evidence="2 5"/>
<dbReference type="InterPro" id="IPR008926">
    <property type="entry name" value="RNR_R1-su_N"/>
</dbReference>
<dbReference type="Proteomes" id="UP000789595">
    <property type="component" value="Unassembled WGS sequence"/>
</dbReference>
<dbReference type="GO" id="GO:0004748">
    <property type="term" value="F:ribonucleoside-diphosphate reductase activity, thioredoxin disulfide as acceptor"/>
    <property type="evidence" value="ECO:0007669"/>
    <property type="project" value="UniProtKB-EC"/>
</dbReference>
<dbReference type="InterPro" id="IPR039718">
    <property type="entry name" value="Rrm1"/>
</dbReference>
<dbReference type="Pfam" id="PF00317">
    <property type="entry name" value="Ribonuc_red_lgN"/>
    <property type="match status" value="1"/>
</dbReference>
<dbReference type="Gene3D" id="3.20.70.20">
    <property type="match status" value="1"/>
</dbReference>
<proteinExistence type="inferred from homology"/>
<dbReference type="GO" id="GO:0005524">
    <property type="term" value="F:ATP binding"/>
    <property type="evidence" value="ECO:0007669"/>
    <property type="project" value="InterPro"/>
</dbReference>
<dbReference type="SUPFAM" id="SSF48168">
    <property type="entry name" value="R1 subunit of ribonucleotide reductase, N-terminal domain"/>
    <property type="match status" value="1"/>
</dbReference>
<protein>
    <recommendedName>
        <fullName evidence="2 5">Ribonucleoside-diphosphate reductase</fullName>
        <ecNumber evidence="2 5">1.17.4.1</ecNumber>
    </recommendedName>
</protein>